<gene>
    <name evidence="5" type="ORF">HPG69_002745</name>
</gene>
<proteinExistence type="inferred from homology"/>
<dbReference type="InterPro" id="IPR040205">
    <property type="entry name" value="HIN-200"/>
</dbReference>
<comment type="similarity">
    <text evidence="2">Belongs to the HIN-200 family.</text>
</comment>
<dbReference type="GO" id="GO:0035458">
    <property type="term" value="P:cellular response to interferon-beta"/>
    <property type="evidence" value="ECO:0007669"/>
    <property type="project" value="InterPro"/>
</dbReference>
<dbReference type="PANTHER" id="PTHR12200">
    <property type="entry name" value="INTERFERON-INDUCIBLE PROTEIN AIM2 FAMILY MEMBER"/>
    <property type="match status" value="1"/>
</dbReference>
<name>A0A7J7FLY4_DICBM</name>
<evidence type="ECO:0000256" key="2">
    <source>
        <dbReference type="ARBA" id="ARBA00008647"/>
    </source>
</evidence>
<keyword evidence="3" id="KW-0539">Nucleus</keyword>
<protein>
    <recommendedName>
        <fullName evidence="4">HIN-200 domain-containing protein</fullName>
    </recommendedName>
</protein>
<dbReference type="Pfam" id="PF02760">
    <property type="entry name" value="HIN"/>
    <property type="match status" value="1"/>
</dbReference>
<dbReference type="PROSITE" id="PS50834">
    <property type="entry name" value="HIN_200"/>
    <property type="match status" value="1"/>
</dbReference>
<feature type="domain" description="HIN-200" evidence="4">
    <location>
        <begin position="1"/>
        <end position="61"/>
    </location>
</feature>
<dbReference type="GO" id="GO:0005730">
    <property type="term" value="C:nucleolus"/>
    <property type="evidence" value="ECO:0007669"/>
    <property type="project" value="TreeGrafter"/>
</dbReference>
<dbReference type="PANTHER" id="PTHR12200:SF25">
    <property type="entry name" value="PYRIN AND HIN DOMAIN-CONTAINING PROTEIN 1"/>
    <property type="match status" value="1"/>
</dbReference>
<keyword evidence="6" id="KW-1185">Reference proteome</keyword>
<dbReference type="SUPFAM" id="SSF159141">
    <property type="entry name" value="HIN-2000 domain-like"/>
    <property type="match status" value="1"/>
</dbReference>
<dbReference type="GO" id="GO:0003690">
    <property type="term" value="F:double-stranded DNA binding"/>
    <property type="evidence" value="ECO:0007669"/>
    <property type="project" value="TreeGrafter"/>
</dbReference>
<dbReference type="GO" id="GO:0005829">
    <property type="term" value="C:cytosol"/>
    <property type="evidence" value="ECO:0007669"/>
    <property type="project" value="TreeGrafter"/>
</dbReference>
<dbReference type="AlphaFoldDB" id="A0A7J7FLY4"/>
<reference evidence="5 6" key="1">
    <citation type="journal article" date="2020" name="Mol. Biol. Evol.">
        <title>Interspecific Gene Flow and the Evolution of Specialization in Black and White Rhinoceros.</title>
        <authorList>
            <person name="Moodley Y."/>
            <person name="Westbury M.V."/>
            <person name="Russo I.M."/>
            <person name="Gopalakrishnan S."/>
            <person name="Rakotoarivelo A."/>
            <person name="Olsen R.A."/>
            <person name="Prost S."/>
            <person name="Tunstall T."/>
            <person name="Ryder O.A."/>
            <person name="Dalen L."/>
            <person name="Bruford M.W."/>
        </authorList>
    </citation>
    <scope>NUCLEOTIDE SEQUENCE [LARGE SCALE GENOMIC DNA]</scope>
    <source>
        <strain evidence="5">SBR-YM</strain>
        <tissue evidence="5">Skin</tissue>
    </source>
</reference>
<organism evidence="5 6">
    <name type="scientific">Diceros bicornis minor</name>
    <name type="common">South-central black rhinoceros</name>
    <dbReference type="NCBI Taxonomy" id="77932"/>
    <lineage>
        <taxon>Eukaryota</taxon>
        <taxon>Metazoa</taxon>
        <taxon>Chordata</taxon>
        <taxon>Craniata</taxon>
        <taxon>Vertebrata</taxon>
        <taxon>Euteleostomi</taxon>
        <taxon>Mammalia</taxon>
        <taxon>Eutheria</taxon>
        <taxon>Laurasiatheria</taxon>
        <taxon>Perissodactyla</taxon>
        <taxon>Rhinocerotidae</taxon>
        <taxon>Diceros</taxon>
    </lineage>
</organism>
<evidence type="ECO:0000256" key="1">
    <source>
        <dbReference type="ARBA" id="ARBA00004123"/>
    </source>
</evidence>
<dbReference type="EMBL" id="JACDTQ010000157">
    <property type="protein sequence ID" value="KAF5928971.1"/>
    <property type="molecule type" value="Genomic_DNA"/>
</dbReference>
<dbReference type="InterPro" id="IPR004021">
    <property type="entry name" value="HIN200/IF120x"/>
</dbReference>
<sequence>MGIPPSLQISSSTPSSTSLTEVLNTNLKEKFTQKKIIAISDYFEWKGILEINEASPLSEAEWIALPSLNSGYVFKEDKKPYATPLYTSQHFMGSSKLAFTVYFSFCEIPANELRPTVEKADM</sequence>
<dbReference type="GO" id="GO:0002218">
    <property type="term" value="P:activation of innate immune response"/>
    <property type="evidence" value="ECO:0007669"/>
    <property type="project" value="InterPro"/>
</dbReference>
<dbReference type="GO" id="GO:0005654">
    <property type="term" value="C:nucleoplasm"/>
    <property type="evidence" value="ECO:0007669"/>
    <property type="project" value="TreeGrafter"/>
</dbReference>
<dbReference type="Proteomes" id="UP000551758">
    <property type="component" value="Unassembled WGS sequence"/>
</dbReference>
<comment type="subcellular location">
    <subcellularLocation>
        <location evidence="1">Nucleus</location>
    </subcellularLocation>
</comment>
<evidence type="ECO:0000313" key="6">
    <source>
        <dbReference type="Proteomes" id="UP000551758"/>
    </source>
</evidence>
<comment type="caution">
    <text evidence="5">The sequence shown here is derived from an EMBL/GenBank/DDBJ whole genome shotgun (WGS) entry which is preliminary data.</text>
</comment>
<dbReference type="InterPro" id="IPR012340">
    <property type="entry name" value="NA-bd_OB-fold"/>
</dbReference>
<accession>A0A7J7FLY4</accession>
<dbReference type="Gene3D" id="2.40.50.140">
    <property type="entry name" value="Nucleic acid-binding proteins"/>
    <property type="match status" value="1"/>
</dbReference>
<evidence type="ECO:0000313" key="5">
    <source>
        <dbReference type="EMBL" id="KAF5928971.1"/>
    </source>
</evidence>
<evidence type="ECO:0000259" key="4">
    <source>
        <dbReference type="PROSITE" id="PS50834"/>
    </source>
</evidence>
<evidence type="ECO:0000256" key="3">
    <source>
        <dbReference type="ARBA" id="ARBA00023242"/>
    </source>
</evidence>